<evidence type="ECO:0000256" key="1">
    <source>
        <dbReference type="ARBA" id="ARBA00022500"/>
    </source>
</evidence>
<dbReference type="PROSITE" id="PS50111">
    <property type="entry name" value="CHEMOTAXIS_TRANSDUC_2"/>
    <property type="match status" value="1"/>
</dbReference>
<organism evidence="6 7">
    <name type="scientific">Desulfonema magnum</name>
    <dbReference type="NCBI Taxonomy" id="45655"/>
    <lineage>
        <taxon>Bacteria</taxon>
        <taxon>Pseudomonadati</taxon>
        <taxon>Thermodesulfobacteriota</taxon>
        <taxon>Desulfobacteria</taxon>
        <taxon>Desulfobacterales</taxon>
        <taxon>Desulfococcaceae</taxon>
        <taxon>Desulfonema</taxon>
    </lineage>
</organism>
<dbReference type="GO" id="GO:0007165">
    <property type="term" value="P:signal transduction"/>
    <property type="evidence" value="ECO:0007669"/>
    <property type="project" value="UniProtKB-KW"/>
</dbReference>
<evidence type="ECO:0000256" key="3">
    <source>
        <dbReference type="PROSITE-ProRule" id="PRU00284"/>
    </source>
</evidence>
<evidence type="ECO:0000256" key="2">
    <source>
        <dbReference type="ARBA" id="ARBA00029447"/>
    </source>
</evidence>
<protein>
    <submittedName>
        <fullName evidence="6">Methyl-accepting chemotaxis protein signailing-domain containing protein</fullName>
    </submittedName>
</protein>
<gene>
    <name evidence="6" type="ORF">dnm_043980</name>
</gene>
<evidence type="ECO:0000256" key="4">
    <source>
        <dbReference type="SAM" id="MobiDB-lite"/>
    </source>
</evidence>
<evidence type="ECO:0000313" key="7">
    <source>
        <dbReference type="Proteomes" id="UP000663722"/>
    </source>
</evidence>
<feature type="region of interest" description="Disordered" evidence="4">
    <location>
        <begin position="613"/>
        <end position="643"/>
    </location>
</feature>
<sequence length="643" mass="72058">MKYYKKGRTLALLFKRYKAWLFKKIFSLSFMEKGRQKLSAHTESELRASEITTISLSVLANSLEATCKHVEPKFIRLGQDIESVYFEATTLSQQTLETVRLLGGGSEEDPLVKIEQVAKESLADFKNYQAQILTDIDHVSRVIRHLGDLYKICEMVKKIGMFLRVVGLNIGVESSRSAQFVDMFTVVSHETLHLSEKIIKIGENIREDAEATRNSQMAVHDKISDALSQLRKVADGAQEAVKNSGREIEQLMRFSLEVLEQAGAHTQEVSHQIGEIVAGIQIHDSMSQRISHIINALYDVEQFCAEKPSDHKDTKKFCDAYTIVGIQCAQLKQTISDIEKVYDKSLRAFGKIHEEVGRLIHSLSGFGLSGSDNGSSLEFEVLQSALLDLHQLLSQGTGLVEGIHATALEASETTARLSGYIEHVREISFETHLVALNAIVKALHLGEGGRTLEVLAGEVKSLSDQSNLFATRVAEILESVSASVQAMGTCYIGEARGTENNGSLDMGIQDITRAYEQYRTDSSALFQRAETLNDAITKIISTLDFLPALAEELRGQLRQLEDFARMIEHRVGEDFEKLSSETKKLAKRYTMRQERGIHEKYIKQKDIPILVREEESEQEHGKKKDHVEIVPDKDDIGDNVELF</sequence>
<dbReference type="RefSeq" id="WP_207683155.1">
    <property type="nucleotide sequence ID" value="NZ_CP061800.1"/>
</dbReference>
<proteinExistence type="inferred from homology"/>
<keyword evidence="1" id="KW-0145">Chemotaxis</keyword>
<keyword evidence="7" id="KW-1185">Reference proteome</keyword>
<dbReference type="SUPFAM" id="SSF58104">
    <property type="entry name" value="Methyl-accepting chemotaxis protein (MCP) signaling domain"/>
    <property type="match status" value="2"/>
</dbReference>
<feature type="domain" description="Methyl-accepting transducer" evidence="5">
    <location>
        <begin position="409"/>
        <end position="485"/>
    </location>
</feature>
<accession>A0A975BMD3</accession>
<name>A0A975BMD3_9BACT</name>
<keyword evidence="3" id="KW-0807">Transducer</keyword>
<dbReference type="GO" id="GO:0004888">
    <property type="term" value="F:transmembrane signaling receptor activity"/>
    <property type="evidence" value="ECO:0007669"/>
    <property type="project" value="TreeGrafter"/>
</dbReference>
<dbReference type="InterPro" id="IPR004089">
    <property type="entry name" value="MCPsignal_dom"/>
</dbReference>
<feature type="compositionally biased region" description="Basic and acidic residues" evidence="4">
    <location>
        <begin position="618"/>
        <end position="636"/>
    </location>
</feature>
<dbReference type="KEGG" id="dmm:dnm_043980"/>
<dbReference type="GO" id="GO:0005886">
    <property type="term" value="C:plasma membrane"/>
    <property type="evidence" value="ECO:0007669"/>
    <property type="project" value="TreeGrafter"/>
</dbReference>
<dbReference type="AlphaFoldDB" id="A0A975BMD3"/>
<evidence type="ECO:0000313" key="6">
    <source>
        <dbReference type="EMBL" id="QTA88354.1"/>
    </source>
</evidence>
<dbReference type="EMBL" id="CP061800">
    <property type="protein sequence ID" value="QTA88354.1"/>
    <property type="molecule type" value="Genomic_DNA"/>
</dbReference>
<comment type="similarity">
    <text evidence="2">Belongs to the methyl-accepting chemotaxis (MCP) protein family.</text>
</comment>
<dbReference type="InterPro" id="IPR051310">
    <property type="entry name" value="MCP_chemotaxis"/>
</dbReference>
<evidence type="ECO:0000259" key="5">
    <source>
        <dbReference type="PROSITE" id="PS50111"/>
    </source>
</evidence>
<dbReference type="PANTHER" id="PTHR43531">
    <property type="entry name" value="PROTEIN ICFG"/>
    <property type="match status" value="1"/>
</dbReference>
<dbReference type="PANTHER" id="PTHR43531:SF11">
    <property type="entry name" value="METHYL-ACCEPTING CHEMOTAXIS PROTEIN 3"/>
    <property type="match status" value="1"/>
</dbReference>
<dbReference type="Pfam" id="PF00015">
    <property type="entry name" value="MCPsignal"/>
    <property type="match status" value="1"/>
</dbReference>
<dbReference type="Proteomes" id="UP000663722">
    <property type="component" value="Chromosome"/>
</dbReference>
<dbReference type="Gene3D" id="1.10.287.950">
    <property type="entry name" value="Methyl-accepting chemotaxis protein"/>
    <property type="match status" value="2"/>
</dbReference>
<reference evidence="6" key="1">
    <citation type="journal article" date="2021" name="Microb. Physiol.">
        <title>Proteogenomic Insights into the Physiology of Marine, Sulfate-Reducing, Filamentous Desulfonema limicola and Desulfonema magnum.</title>
        <authorList>
            <person name="Schnaars V."/>
            <person name="Wohlbrand L."/>
            <person name="Scheve S."/>
            <person name="Hinrichs C."/>
            <person name="Reinhardt R."/>
            <person name="Rabus R."/>
        </authorList>
    </citation>
    <scope>NUCLEOTIDE SEQUENCE</scope>
    <source>
        <strain evidence="6">4be13</strain>
    </source>
</reference>
<dbReference type="GO" id="GO:0006935">
    <property type="term" value="P:chemotaxis"/>
    <property type="evidence" value="ECO:0007669"/>
    <property type="project" value="UniProtKB-KW"/>
</dbReference>